<keyword evidence="3" id="KW-1185">Reference proteome</keyword>
<keyword evidence="1" id="KW-0812">Transmembrane</keyword>
<comment type="caution">
    <text evidence="2">The sequence shown here is derived from an EMBL/GenBank/DDBJ whole genome shotgun (WGS) entry which is preliminary data.</text>
</comment>
<reference evidence="2 3" key="1">
    <citation type="journal article" date="2020" name="Syst. Appl. Microbiol.">
        <title>Alienimonas chondri sp. nov., a novel planctomycete isolated from the biofilm of the red alga Chondrus crispus.</title>
        <authorList>
            <person name="Vitorino I."/>
            <person name="Albuquerque L."/>
            <person name="Wiegand S."/>
            <person name="Kallscheuer N."/>
            <person name="da Costa M.S."/>
            <person name="Lobo-da-Cunha A."/>
            <person name="Jogler C."/>
            <person name="Lage O.M."/>
        </authorList>
    </citation>
    <scope>NUCLEOTIDE SEQUENCE [LARGE SCALE GENOMIC DNA]</scope>
    <source>
        <strain evidence="2 3">LzC2</strain>
    </source>
</reference>
<name>A0ABX1VJR8_9PLAN</name>
<feature type="transmembrane region" description="Helical" evidence="1">
    <location>
        <begin position="15"/>
        <end position="32"/>
    </location>
</feature>
<proteinExistence type="predicted"/>
<evidence type="ECO:0000313" key="3">
    <source>
        <dbReference type="Proteomes" id="UP000609651"/>
    </source>
</evidence>
<sequence length="69" mass="7573">MWNLLPPLAADPGRLLWALPTAAAISLVYTASRYEDTATIVRRSVGMFGKTLLFLAVVFAALYLLSFNL</sequence>
<protein>
    <submittedName>
        <fullName evidence="2">Uncharacterized protein</fullName>
    </submittedName>
</protein>
<organism evidence="2 3">
    <name type="scientific">Alienimonas chondri</name>
    <dbReference type="NCBI Taxonomy" id="2681879"/>
    <lineage>
        <taxon>Bacteria</taxon>
        <taxon>Pseudomonadati</taxon>
        <taxon>Planctomycetota</taxon>
        <taxon>Planctomycetia</taxon>
        <taxon>Planctomycetales</taxon>
        <taxon>Planctomycetaceae</taxon>
        <taxon>Alienimonas</taxon>
    </lineage>
</organism>
<evidence type="ECO:0000256" key="1">
    <source>
        <dbReference type="SAM" id="Phobius"/>
    </source>
</evidence>
<evidence type="ECO:0000313" key="2">
    <source>
        <dbReference type="EMBL" id="NNJ28143.1"/>
    </source>
</evidence>
<dbReference type="Proteomes" id="UP000609651">
    <property type="component" value="Unassembled WGS sequence"/>
</dbReference>
<keyword evidence="1" id="KW-0472">Membrane</keyword>
<feature type="transmembrane region" description="Helical" evidence="1">
    <location>
        <begin position="44"/>
        <end position="65"/>
    </location>
</feature>
<keyword evidence="1" id="KW-1133">Transmembrane helix</keyword>
<accession>A0ABX1VJR8</accession>
<dbReference type="EMBL" id="WTPX01000318">
    <property type="protein sequence ID" value="NNJ28143.1"/>
    <property type="molecule type" value="Genomic_DNA"/>
</dbReference>
<gene>
    <name evidence="2" type="ORF">LzC2_42540</name>
</gene>